<gene>
    <name evidence="1" type="ORF">BCR34DRAFT_564355</name>
</gene>
<reference evidence="1 2" key="1">
    <citation type="submission" date="2016-07" db="EMBL/GenBank/DDBJ databases">
        <title>Pervasive Adenine N6-methylation of Active Genes in Fungi.</title>
        <authorList>
            <consortium name="DOE Joint Genome Institute"/>
            <person name="Mondo S.J."/>
            <person name="Dannebaum R.O."/>
            <person name="Kuo R.C."/>
            <person name="Labutti K."/>
            <person name="Haridas S."/>
            <person name="Kuo A."/>
            <person name="Salamov A."/>
            <person name="Ahrendt S.R."/>
            <person name="Lipzen A."/>
            <person name="Sullivan W."/>
            <person name="Andreopoulos W.B."/>
            <person name="Clum A."/>
            <person name="Lindquist E."/>
            <person name="Daum C."/>
            <person name="Ramamoorthy G.K."/>
            <person name="Gryganskyi A."/>
            <person name="Culley D."/>
            <person name="Magnuson J.K."/>
            <person name="James T.Y."/>
            <person name="O'Malley M.A."/>
            <person name="Stajich J.E."/>
            <person name="Spatafora J.W."/>
            <person name="Visel A."/>
            <person name="Grigoriev I.V."/>
        </authorList>
    </citation>
    <scope>NUCLEOTIDE SEQUENCE [LARGE SCALE GENOMIC DNA]</scope>
    <source>
        <strain evidence="1 2">CBS 115471</strain>
    </source>
</reference>
<comment type="caution">
    <text evidence="1">The sequence shown here is derived from an EMBL/GenBank/DDBJ whole genome shotgun (WGS) entry which is preliminary data.</text>
</comment>
<dbReference type="AlphaFoldDB" id="A0A1Y1ZP35"/>
<protein>
    <submittedName>
        <fullName evidence="1">Uncharacterized protein</fullName>
    </submittedName>
</protein>
<accession>A0A1Y1ZP35</accession>
<organism evidence="1 2">
    <name type="scientific">Clohesyomyces aquaticus</name>
    <dbReference type="NCBI Taxonomy" id="1231657"/>
    <lineage>
        <taxon>Eukaryota</taxon>
        <taxon>Fungi</taxon>
        <taxon>Dikarya</taxon>
        <taxon>Ascomycota</taxon>
        <taxon>Pezizomycotina</taxon>
        <taxon>Dothideomycetes</taxon>
        <taxon>Pleosporomycetidae</taxon>
        <taxon>Pleosporales</taxon>
        <taxon>Lindgomycetaceae</taxon>
        <taxon>Clohesyomyces</taxon>
    </lineage>
</organism>
<keyword evidence="2" id="KW-1185">Reference proteome</keyword>
<dbReference type="EMBL" id="MCFA01000055">
    <property type="protein sequence ID" value="ORY11988.1"/>
    <property type="molecule type" value="Genomic_DNA"/>
</dbReference>
<dbReference type="Proteomes" id="UP000193144">
    <property type="component" value="Unassembled WGS sequence"/>
</dbReference>
<evidence type="ECO:0000313" key="1">
    <source>
        <dbReference type="EMBL" id="ORY11988.1"/>
    </source>
</evidence>
<sequence>MFLPTANALVQREVPNEACRVQPLRSAVHQCETTRARFVSLARPAFCFSAWSFNRHPRSRESGFGPASEGSDGKRTLFLIGSARELVVSLLASSFAIFPNGLLMRTLSTSIGFGSLYYIHKPTDWLVWLEHCWSGKHLDVLHCGWGNEVSDMCTNKGHPGRLSAWPKSSKSVSPAGIVVSPLIPKHLPVSVGWLRSYLAHGRLRLPKITQSASSTHDLDTKSSGRSNLQDEMSDLVEKPAPLWQVRRTMIF</sequence>
<evidence type="ECO:0000313" key="2">
    <source>
        <dbReference type="Proteomes" id="UP000193144"/>
    </source>
</evidence>
<proteinExistence type="predicted"/>
<name>A0A1Y1ZP35_9PLEO</name>